<protein>
    <submittedName>
        <fullName evidence="1">RCG38558</fullName>
    </submittedName>
</protein>
<dbReference type="AlphaFoldDB" id="A6KM31"/>
<sequence length="57" mass="6274">MTVTDSLFETESPRLDSGTRECWPPVPGFFKGTQPLSLSTLCIPHPHSQNQISFPAS</sequence>
<dbReference type="EMBL" id="CH474066">
    <property type="protein sequence ID" value="EDL88739.1"/>
    <property type="molecule type" value="Genomic_DNA"/>
</dbReference>
<evidence type="ECO:0000313" key="2">
    <source>
        <dbReference type="Proteomes" id="UP000234681"/>
    </source>
</evidence>
<name>A6KM31_RAT</name>
<proteinExistence type="predicted"/>
<reference evidence="2" key="1">
    <citation type="submission" date="2005-09" db="EMBL/GenBank/DDBJ databases">
        <authorList>
            <person name="Mural R.J."/>
            <person name="Li P.W."/>
            <person name="Adams M.D."/>
            <person name="Amanatides P.G."/>
            <person name="Baden-Tillson H."/>
            <person name="Barnstead M."/>
            <person name="Chin S.H."/>
            <person name="Dew I."/>
            <person name="Evans C.A."/>
            <person name="Ferriera S."/>
            <person name="Flanigan M."/>
            <person name="Fosler C."/>
            <person name="Glodek A."/>
            <person name="Gu Z."/>
            <person name="Holt R.A."/>
            <person name="Jennings D."/>
            <person name="Kraft C.L."/>
            <person name="Lu F."/>
            <person name="Nguyen T."/>
            <person name="Nusskern D.R."/>
            <person name="Pfannkoch C.M."/>
            <person name="Sitter C."/>
            <person name="Sutton G.G."/>
            <person name="Venter J.C."/>
            <person name="Wang Z."/>
            <person name="Woodage T."/>
            <person name="Zheng X.H."/>
            <person name="Zhong F."/>
        </authorList>
    </citation>
    <scope>NUCLEOTIDE SEQUENCE [LARGE SCALE GENOMIC DNA]</scope>
    <source>
        <strain>BN</strain>
        <strain evidence="2">Sprague-Dawley</strain>
    </source>
</reference>
<organism evidence="1 2">
    <name type="scientific">Rattus norvegicus</name>
    <name type="common">Rat</name>
    <dbReference type="NCBI Taxonomy" id="10116"/>
    <lineage>
        <taxon>Eukaryota</taxon>
        <taxon>Metazoa</taxon>
        <taxon>Chordata</taxon>
        <taxon>Craniata</taxon>
        <taxon>Vertebrata</taxon>
        <taxon>Euteleostomi</taxon>
        <taxon>Mammalia</taxon>
        <taxon>Eutheria</taxon>
        <taxon>Euarchontoglires</taxon>
        <taxon>Glires</taxon>
        <taxon>Rodentia</taxon>
        <taxon>Myomorpha</taxon>
        <taxon>Muroidea</taxon>
        <taxon>Muridae</taxon>
        <taxon>Murinae</taxon>
        <taxon>Rattus</taxon>
    </lineage>
</organism>
<evidence type="ECO:0000313" key="1">
    <source>
        <dbReference type="EMBL" id="EDL88739.1"/>
    </source>
</evidence>
<dbReference type="Proteomes" id="UP000234681">
    <property type="component" value="Chromosome 3"/>
</dbReference>
<accession>A6KM31</accession>
<gene>
    <name evidence="1" type="ORF">rCG_38558</name>
</gene>